<dbReference type="EMBL" id="CP114014">
    <property type="protein sequence ID" value="XAY05249.1"/>
    <property type="molecule type" value="Genomic_DNA"/>
</dbReference>
<name>A0AAU7AU77_9ACTN</name>
<dbReference type="PRINTS" id="PR00412">
    <property type="entry name" value="EPOXHYDRLASE"/>
</dbReference>
<gene>
    <name evidence="3" type="primary">dhmA_2</name>
    <name evidence="3" type="ORF">DSM112329_02095</name>
</gene>
<dbReference type="InterPro" id="IPR000639">
    <property type="entry name" value="Epox_hydrolase-like"/>
</dbReference>
<proteinExistence type="predicted"/>
<dbReference type="NCBIfam" id="NF002043">
    <property type="entry name" value="PRK00870.1"/>
    <property type="match status" value="1"/>
</dbReference>
<dbReference type="PANTHER" id="PTHR42977:SF3">
    <property type="entry name" value="AB HYDROLASE-1 DOMAIN-CONTAINING PROTEIN"/>
    <property type="match status" value="1"/>
</dbReference>
<dbReference type="PANTHER" id="PTHR42977">
    <property type="entry name" value="HYDROLASE-RELATED"/>
    <property type="match status" value="1"/>
</dbReference>
<dbReference type="Gene3D" id="3.40.50.1820">
    <property type="entry name" value="alpha/beta hydrolase"/>
    <property type="match status" value="1"/>
</dbReference>
<dbReference type="KEGG" id="parq:DSM112329_02095"/>
<accession>A0AAU7AU77</accession>
<organism evidence="3">
    <name type="scientific">Paraconexibacter sp. AEG42_29</name>
    <dbReference type="NCBI Taxonomy" id="2997339"/>
    <lineage>
        <taxon>Bacteria</taxon>
        <taxon>Bacillati</taxon>
        <taxon>Actinomycetota</taxon>
        <taxon>Thermoleophilia</taxon>
        <taxon>Solirubrobacterales</taxon>
        <taxon>Paraconexibacteraceae</taxon>
        <taxon>Paraconexibacter</taxon>
    </lineage>
</organism>
<protein>
    <submittedName>
        <fullName evidence="3">Haloalkane dehalogenase</fullName>
        <ecNumber evidence="3">3.8.1.5</ecNumber>
    </submittedName>
</protein>
<keyword evidence="1 3" id="KW-0378">Hydrolase</keyword>
<dbReference type="PRINTS" id="PR00111">
    <property type="entry name" value="ABHYDROLASE"/>
</dbReference>
<sequence>MEILRTPEDRFADLPDFPWPASYAEVEADGIAVRMAYVEAGPSDGPVVLLLHGEPSWSFLYRFMIGPLADDGFRVIAPDLIGFGRSDKLVGTASYSYDRHARWVASLLDALGLDDITLFCQDWGGLLGLRIVGEQPGRFRAVVASNTGLPTGEQDLGPAFAAWRKFSQEVDEFPVGGIVNGGTGRELTAAEIAAYDAPFPDDSYKAAARIFPTLVPAEPDAPGAAENRAAWIGLAAFDGPFVTAFGDSDPITRGGDRPFQKLVAGAAGQTHHTVAGAAHFCQEDAGPELARIVADTARAAVAAGD</sequence>
<evidence type="ECO:0000259" key="2">
    <source>
        <dbReference type="Pfam" id="PF00561"/>
    </source>
</evidence>
<dbReference type="InterPro" id="IPR000073">
    <property type="entry name" value="AB_hydrolase_1"/>
</dbReference>
<evidence type="ECO:0000256" key="1">
    <source>
        <dbReference type="ARBA" id="ARBA00022801"/>
    </source>
</evidence>
<dbReference type="InterPro" id="IPR029058">
    <property type="entry name" value="AB_hydrolase_fold"/>
</dbReference>
<dbReference type="Pfam" id="PF00561">
    <property type="entry name" value="Abhydrolase_1"/>
    <property type="match status" value="1"/>
</dbReference>
<dbReference type="AlphaFoldDB" id="A0AAU7AU77"/>
<evidence type="ECO:0000313" key="3">
    <source>
        <dbReference type="EMBL" id="XAY05249.1"/>
    </source>
</evidence>
<dbReference type="InterPro" id="IPR051340">
    <property type="entry name" value="Haloalkane_dehalogenase"/>
</dbReference>
<reference evidence="3" key="1">
    <citation type="submission" date="2022-12" db="EMBL/GenBank/DDBJ databases">
        <title>Paraconexibacter alkalitolerans sp. nov. and Baekduia alba sp. nov., isolated from soil and emended description of the genera Paraconexibacter (Chun et al., 2020) and Baekduia (An et al., 2020).</title>
        <authorList>
            <person name="Vieira S."/>
            <person name="Huber K.J."/>
            <person name="Geppert A."/>
            <person name="Wolf J."/>
            <person name="Neumann-Schaal M."/>
            <person name="Muesken M."/>
            <person name="Overmann J."/>
        </authorList>
    </citation>
    <scope>NUCLEOTIDE SEQUENCE</scope>
    <source>
        <strain evidence="3">AEG42_29</strain>
    </source>
</reference>
<dbReference type="EC" id="3.8.1.5" evidence="3"/>
<dbReference type="GO" id="GO:0004301">
    <property type="term" value="F:epoxide hydrolase activity"/>
    <property type="evidence" value="ECO:0007669"/>
    <property type="project" value="TreeGrafter"/>
</dbReference>
<dbReference type="GO" id="GO:0018786">
    <property type="term" value="F:haloalkane dehalogenase activity"/>
    <property type="evidence" value="ECO:0007669"/>
    <property type="project" value="UniProtKB-EC"/>
</dbReference>
<dbReference type="SUPFAM" id="SSF53474">
    <property type="entry name" value="alpha/beta-Hydrolases"/>
    <property type="match status" value="1"/>
</dbReference>
<dbReference type="RefSeq" id="WP_354701765.1">
    <property type="nucleotide sequence ID" value="NZ_CP114014.1"/>
</dbReference>
<feature type="domain" description="AB hydrolase-1" evidence="2">
    <location>
        <begin position="46"/>
        <end position="156"/>
    </location>
</feature>